<feature type="domain" description="TNFR-Cys" evidence="12">
    <location>
        <begin position="95"/>
        <end position="135"/>
    </location>
</feature>
<dbReference type="SUPFAM" id="SSF47986">
    <property type="entry name" value="DEATH domain"/>
    <property type="match status" value="1"/>
</dbReference>
<evidence type="ECO:0000313" key="14">
    <source>
        <dbReference type="Proteomes" id="UP000472264"/>
    </source>
</evidence>
<keyword evidence="10" id="KW-1133">Transmembrane helix</keyword>
<dbReference type="CDD" id="cd08315">
    <property type="entry name" value="Death_TRAILR_DR4_DR5"/>
    <property type="match status" value="1"/>
</dbReference>
<feature type="disulfide bond" evidence="9">
    <location>
        <begin position="114"/>
        <end position="127"/>
    </location>
</feature>
<dbReference type="PROSITE" id="PS50050">
    <property type="entry name" value="TNFR_NGFR_2"/>
    <property type="match status" value="2"/>
</dbReference>
<evidence type="ECO:0000313" key="13">
    <source>
        <dbReference type="Ensembl" id="ENSENLP00000022068.1"/>
    </source>
</evidence>
<evidence type="ECO:0000256" key="4">
    <source>
        <dbReference type="ARBA" id="ARBA00022737"/>
    </source>
</evidence>
<dbReference type="GO" id="GO:0005886">
    <property type="term" value="C:plasma membrane"/>
    <property type="evidence" value="ECO:0007669"/>
    <property type="project" value="TreeGrafter"/>
</dbReference>
<accession>A0A665UQU6</accession>
<dbReference type="InterPro" id="IPR001368">
    <property type="entry name" value="TNFR/NGFR_Cys_rich_reg"/>
</dbReference>
<evidence type="ECO:0000256" key="8">
    <source>
        <dbReference type="ARBA" id="ARBA00023180"/>
    </source>
</evidence>
<dbReference type="GO" id="GO:0043065">
    <property type="term" value="P:positive regulation of apoptotic process"/>
    <property type="evidence" value="ECO:0007669"/>
    <property type="project" value="TreeGrafter"/>
</dbReference>
<dbReference type="Ensembl" id="ENSENLT00000022825.1">
    <property type="protein sequence ID" value="ENSENLP00000022068.1"/>
    <property type="gene ID" value="ENSENLG00000010055.1"/>
</dbReference>
<dbReference type="GO" id="GO:0009986">
    <property type="term" value="C:cell surface"/>
    <property type="evidence" value="ECO:0007669"/>
    <property type="project" value="TreeGrafter"/>
</dbReference>
<evidence type="ECO:0000256" key="7">
    <source>
        <dbReference type="ARBA" id="ARBA00023170"/>
    </source>
</evidence>
<evidence type="ECO:0000256" key="5">
    <source>
        <dbReference type="ARBA" id="ARBA00023136"/>
    </source>
</evidence>
<reference evidence="13" key="1">
    <citation type="submission" date="2021-04" db="EMBL/GenBank/DDBJ databases">
        <authorList>
            <consortium name="Wellcome Sanger Institute Data Sharing"/>
        </authorList>
    </citation>
    <scope>NUCLEOTIDE SEQUENCE [LARGE SCALE GENOMIC DNA]</scope>
</reference>
<evidence type="ECO:0000256" key="10">
    <source>
        <dbReference type="SAM" id="Phobius"/>
    </source>
</evidence>
<reference evidence="13" key="3">
    <citation type="submission" date="2025-09" db="UniProtKB">
        <authorList>
            <consortium name="Ensembl"/>
        </authorList>
    </citation>
    <scope>IDENTIFICATION</scope>
</reference>
<dbReference type="Pfam" id="PF00020">
    <property type="entry name" value="TNFR_c6"/>
    <property type="match status" value="2"/>
</dbReference>
<keyword evidence="10" id="KW-0812">Transmembrane</keyword>
<dbReference type="AlphaFoldDB" id="A0A665UQU6"/>
<dbReference type="InterPro" id="IPR000488">
    <property type="entry name" value="Death_dom"/>
</dbReference>
<evidence type="ECO:0000256" key="2">
    <source>
        <dbReference type="ARBA" id="ARBA00022703"/>
    </source>
</evidence>
<dbReference type="InterPro" id="IPR011029">
    <property type="entry name" value="DEATH-like_dom_sf"/>
</dbReference>
<evidence type="ECO:0000256" key="9">
    <source>
        <dbReference type="PROSITE-ProRule" id="PRU00206"/>
    </source>
</evidence>
<dbReference type="Gene3D" id="1.10.533.10">
    <property type="entry name" value="Death Domain, Fas"/>
    <property type="match status" value="1"/>
</dbReference>
<feature type="disulfide bond" evidence="9">
    <location>
        <begin position="117"/>
        <end position="135"/>
    </location>
</feature>
<dbReference type="InterPro" id="IPR034029">
    <property type="entry name" value="TNFRSF10A/B_death"/>
</dbReference>
<feature type="repeat" description="TNFR-Cys" evidence="9">
    <location>
        <begin position="95"/>
        <end position="135"/>
    </location>
</feature>
<dbReference type="PANTHER" id="PTHR46330:SF6">
    <property type="entry name" value="HEMATOPOIETIC DEATH RECEPTOR-RELATED"/>
    <property type="match status" value="1"/>
</dbReference>
<dbReference type="SMART" id="SM00208">
    <property type="entry name" value="TNFR"/>
    <property type="match status" value="3"/>
</dbReference>
<feature type="repeat" description="TNFR-Cys" evidence="9">
    <location>
        <begin position="136"/>
        <end position="176"/>
    </location>
</feature>
<evidence type="ECO:0000256" key="1">
    <source>
        <dbReference type="ARBA" id="ARBA00004370"/>
    </source>
</evidence>
<keyword evidence="5 10" id="KW-0472">Membrane</keyword>
<keyword evidence="4" id="KW-0677">Repeat</keyword>
<keyword evidence="3" id="KW-0732">Signal</keyword>
<keyword evidence="8" id="KW-0325">Glycoprotein</keyword>
<dbReference type="InterPro" id="IPR052491">
    <property type="entry name" value="TNFRSF10"/>
</dbReference>
<protein>
    <submittedName>
        <fullName evidence="13">Hematopoietic death receptor</fullName>
    </submittedName>
</protein>
<evidence type="ECO:0000256" key="6">
    <source>
        <dbReference type="ARBA" id="ARBA00023157"/>
    </source>
</evidence>
<feature type="domain" description="Death" evidence="11">
    <location>
        <begin position="339"/>
        <end position="404"/>
    </location>
</feature>
<dbReference type="SUPFAM" id="SSF57586">
    <property type="entry name" value="TNF receptor-like"/>
    <property type="match status" value="2"/>
</dbReference>
<keyword evidence="7" id="KW-0675">Receptor</keyword>
<sequence>MYYYYYYYYYTWPINRGLAVYILTGLVILILTVFISLLGAFPQSALYLSRRRMQQDIYCSADQYQHDNMCCLNCRAGTHVKSHCTSSGEMGRCEECDHGLYMEHASGLDQCFKCTQCHLDQEVVRPCNSTQDTVCQCKQGRFCVPDQACEVCKKCSRCDKDEEIVRNCTSTSNTECKKIQPPSTSEREIEDWVEIAWVIRVWTCFFFFWMMGVTAASLRCYTDNCPAEERRNGDTLRASLSNWQLVRDKSLAGVEDERKMLCESLKPSASNSQHRLTSLPSSVFPALPLAVTSVLPRQPNRRVRASGHLHHWNFSSFSGEASLRKCFEYLEEIEVDCHKRFFRHLGISDNVIKSKENLPYEDKIHDLLNIWVEKEGREASLNELLKVLLNLNQRRTAETVREKAIHNGHYICGC</sequence>
<dbReference type="PANTHER" id="PTHR46330">
    <property type="entry name" value="TUMOR NECROSIS FACTOR RECEPTOR SUPERFAMILY MEMBER 10B"/>
    <property type="match status" value="1"/>
</dbReference>
<name>A0A665UQU6_ECHNA</name>
<dbReference type="PROSITE" id="PS00652">
    <property type="entry name" value="TNFR_NGFR_1"/>
    <property type="match status" value="1"/>
</dbReference>
<evidence type="ECO:0000256" key="3">
    <source>
        <dbReference type="ARBA" id="ARBA00022729"/>
    </source>
</evidence>
<comment type="subcellular location">
    <subcellularLocation>
        <location evidence="1">Membrane</location>
    </subcellularLocation>
</comment>
<evidence type="ECO:0000259" key="11">
    <source>
        <dbReference type="PROSITE" id="PS50017"/>
    </source>
</evidence>
<feature type="transmembrane region" description="Helical" evidence="10">
    <location>
        <begin position="20"/>
        <end position="41"/>
    </location>
</feature>
<feature type="disulfide bond" evidence="9">
    <location>
        <begin position="155"/>
        <end position="168"/>
    </location>
</feature>
<keyword evidence="6 9" id="KW-1015">Disulfide bond</keyword>
<dbReference type="PROSITE" id="PS50017">
    <property type="entry name" value="DEATH_DOMAIN"/>
    <property type="match status" value="1"/>
</dbReference>
<organism evidence="13 14">
    <name type="scientific">Echeneis naucrates</name>
    <name type="common">Live sharksucker</name>
    <dbReference type="NCBI Taxonomy" id="173247"/>
    <lineage>
        <taxon>Eukaryota</taxon>
        <taxon>Metazoa</taxon>
        <taxon>Chordata</taxon>
        <taxon>Craniata</taxon>
        <taxon>Vertebrata</taxon>
        <taxon>Euteleostomi</taxon>
        <taxon>Actinopterygii</taxon>
        <taxon>Neopterygii</taxon>
        <taxon>Teleostei</taxon>
        <taxon>Neoteleostei</taxon>
        <taxon>Acanthomorphata</taxon>
        <taxon>Carangaria</taxon>
        <taxon>Carangiformes</taxon>
        <taxon>Echeneidae</taxon>
        <taxon>Echeneis</taxon>
    </lineage>
</organism>
<dbReference type="Gene3D" id="2.10.50.10">
    <property type="entry name" value="Tumor Necrosis Factor Receptor, subunit A, domain 2"/>
    <property type="match status" value="3"/>
</dbReference>
<dbReference type="Proteomes" id="UP000472264">
    <property type="component" value="Chromosome 9"/>
</dbReference>
<keyword evidence="2" id="KW-0053">Apoptosis</keyword>
<feature type="disulfide bond" evidence="9">
    <location>
        <begin position="96"/>
        <end position="111"/>
    </location>
</feature>
<feature type="domain" description="TNFR-Cys" evidence="12">
    <location>
        <begin position="136"/>
        <end position="176"/>
    </location>
</feature>
<proteinExistence type="predicted"/>
<feature type="disulfide bond" evidence="9">
    <location>
        <begin position="137"/>
        <end position="152"/>
    </location>
</feature>
<dbReference type="GO" id="GO:0036462">
    <property type="term" value="P:TRAIL-activated apoptotic signaling pathway"/>
    <property type="evidence" value="ECO:0007669"/>
    <property type="project" value="TreeGrafter"/>
</dbReference>
<dbReference type="Pfam" id="PF00531">
    <property type="entry name" value="Death"/>
    <property type="match status" value="1"/>
</dbReference>
<reference evidence="13" key="2">
    <citation type="submission" date="2025-08" db="UniProtKB">
        <authorList>
            <consortium name="Ensembl"/>
        </authorList>
    </citation>
    <scope>IDENTIFICATION</scope>
</reference>
<dbReference type="InParanoid" id="A0A665UQU6"/>
<feature type="disulfide bond" evidence="9">
    <location>
        <begin position="158"/>
        <end position="176"/>
    </location>
</feature>
<keyword evidence="14" id="KW-1185">Reference proteome</keyword>
<evidence type="ECO:0000259" key="12">
    <source>
        <dbReference type="PROSITE" id="PS50050"/>
    </source>
</evidence>
<dbReference type="OMA" id="HEDRIHY"/>